<keyword evidence="2" id="KW-0812">Transmembrane</keyword>
<keyword evidence="4" id="KW-1185">Reference proteome</keyword>
<dbReference type="STRING" id="662479.C440_04933"/>
<reference evidence="3 4" key="1">
    <citation type="journal article" date="2014" name="PLoS Genet.">
        <title>Phylogenetically driven sequencing of extremely halophilic archaea reveals strategies for static and dynamic osmo-response.</title>
        <authorList>
            <person name="Becker E.A."/>
            <person name="Seitzer P.M."/>
            <person name="Tritt A."/>
            <person name="Larsen D."/>
            <person name="Krusor M."/>
            <person name="Yao A.I."/>
            <person name="Wu D."/>
            <person name="Madern D."/>
            <person name="Eisen J.A."/>
            <person name="Darling A.E."/>
            <person name="Facciotti M.T."/>
        </authorList>
    </citation>
    <scope>NUCLEOTIDE SEQUENCE [LARGE SCALE GENOMIC DNA]</scope>
    <source>
        <strain evidence="3 4">ATCC BAA-1512</strain>
    </source>
</reference>
<organism evidence="3 4">
    <name type="scientific">Haloferax mucosum ATCC BAA-1512</name>
    <dbReference type="NCBI Taxonomy" id="662479"/>
    <lineage>
        <taxon>Archaea</taxon>
        <taxon>Methanobacteriati</taxon>
        <taxon>Methanobacteriota</taxon>
        <taxon>Stenosarchaea group</taxon>
        <taxon>Halobacteria</taxon>
        <taxon>Halobacteriales</taxon>
        <taxon>Haloferacaceae</taxon>
        <taxon>Haloferax</taxon>
    </lineage>
</organism>
<protein>
    <submittedName>
        <fullName evidence="3">Uncharacterized protein</fullName>
    </submittedName>
</protein>
<evidence type="ECO:0000313" key="3">
    <source>
        <dbReference type="EMBL" id="ELZ96464.1"/>
    </source>
</evidence>
<feature type="region of interest" description="Disordered" evidence="1">
    <location>
        <begin position="226"/>
        <end position="274"/>
    </location>
</feature>
<keyword evidence="2" id="KW-1133">Transmembrane helix</keyword>
<feature type="transmembrane region" description="Helical" evidence="2">
    <location>
        <begin position="43"/>
        <end position="63"/>
    </location>
</feature>
<dbReference type="Proteomes" id="UP000011550">
    <property type="component" value="Unassembled WGS sequence"/>
</dbReference>
<evidence type="ECO:0000256" key="2">
    <source>
        <dbReference type="SAM" id="Phobius"/>
    </source>
</evidence>
<sequence length="274" mass="30632">MEEEQDDTQDPLNRLKQAVPSSAVTALVLGGLTAGVMSGELTVPPVLIDVLIGATIAGVIGYIGGMKLADIFSTPPEYEEVAVADSERETFQTWFVPRDGWENRRNESMATSGAYLMEGSKNHVVRELDWDDEEEVAVIEQAPARSKIGELTDVEVETFTDAIWRQRGHFRDKTFEYAEVVKSLPEIRDEMAADYYSNETRELEEKGEHDAEVVFGPVDQRVQEVRQNVRQDDLTPQEQAAREILRDNPGADPSDFERLDTGDENAEHGGESDE</sequence>
<proteinExistence type="predicted"/>
<comment type="caution">
    <text evidence="3">The sequence shown here is derived from an EMBL/GenBank/DDBJ whole genome shotgun (WGS) entry which is preliminary data.</text>
</comment>
<accession>M0ILX8</accession>
<evidence type="ECO:0000256" key="1">
    <source>
        <dbReference type="SAM" id="MobiDB-lite"/>
    </source>
</evidence>
<dbReference type="EMBL" id="AOLN01000007">
    <property type="protein sequence ID" value="ELZ96464.1"/>
    <property type="molecule type" value="Genomic_DNA"/>
</dbReference>
<name>M0ILX8_9EURY</name>
<feature type="compositionally biased region" description="Basic and acidic residues" evidence="1">
    <location>
        <begin position="255"/>
        <end position="274"/>
    </location>
</feature>
<gene>
    <name evidence="3" type="ORF">C440_04933</name>
</gene>
<keyword evidence="2" id="KW-0472">Membrane</keyword>
<evidence type="ECO:0000313" key="4">
    <source>
        <dbReference type="Proteomes" id="UP000011550"/>
    </source>
</evidence>
<dbReference type="RefSeq" id="WP_008318806.1">
    <property type="nucleotide sequence ID" value="NZ_AOLN01000007.1"/>
</dbReference>
<dbReference type="AlphaFoldDB" id="M0ILX8"/>
<dbReference type="PATRIC" id="fig|662479.7.peg.1011"/>